<dbReference type="EMBL" id="CP029480">
    <property type="protein sequence ID" value="AWV97286.1"/>
    <property type="molecule type" value="Genomic_DNA"/>
</dbReference>
<organism evidence="2 3">
    <name type="scientific">Arcticibacterium luteifluviistationis</name>
    <dbReference type="NCBI Taxonomy" id="1784714"/>
    <lineage>
        <taxon>Bacteria</taxon>
        <taxon>Pseudomonadati</taxon>
        <taxon>Bacteroidota</taxon>
        <taxon>Cytophagia</taxon>
        <taxon>Cytophagales</taxon>
        <taxon>Leadbetterellaceae</taxon>
        <taxon>Arcticibacterium</taxon>
    </lineage>
</organism>
<dbReference type="OrthoDB" id="667398at2"/>
<proteinExistence type="predicted"/>
<keyword evidence="1" id="KW-0812">Transmembrane</keyword>
<feature type="transmembrane region" description="Helical" evidence="1">
    <location>
        <begin position="69"/>
        <end position="89"/>
    </location>
</feature>
<evidence type="ECO:0000313" key="3">
    <source>
        <dbReference type="Proteomes" id="UP000249873"/>
    </source>
</evidence>
<keyword evidence="1" id="KW-1133">Transmembrane helix</keyword>
<sequence length="136" mass="15442">MDINKLLEKYMAGETTLEEEKFLLDNASNPEQDMAAWFKYAKHKKRQPTPNLGEKIWATISKKTLRFKIGMFAAAASILLLAFFSLQNLKQEKLAYKEKEATLKEALAMLSVPKIKPAAASIIYEDDLVIIYTSPK</sequence>
<dbReference type="KEGG" id="als:DJ013_03520"/>
<dbReference type="RefSeq" id="WP_111370388.1">
    <property type="nucleotide sequence ID" value="NZ_CP029480.1"/>
</dbReference>
<accession>A0A2Z4G814</accession>
<dbReference type="Proteomes" id="UP000249873">
    <property type="component" value="Chromosome"/>
</dbReference>
<reference evidence="2 3" key="1">
    <citation type="submission" date="2018-05" db="EMBL/GenBank/DDBJ databases">
        <title>Complete genome sequence of Arcticibacterium luteifluviistationis SM1504T, a cytophagaceae bacterium isolated from Arctic surface seawater.</title>
        <authorList>
            <person name="Li Y."/>
            <person name="Qin Q.-L."/>
        </authorList>
    </citation>
    <scope>NUCLEOTIDE SEQUENCE [LARGE SCALE GENOMIC DNA]</scope>
    <source>
        <strain evidence="2 3">SM1504</strain>
    </source>
</reference>
<name>A0A2Z4G814_9BACT</name>
<evidence type="ECO:0000256" key="1">
    <source>
        <dbReference type="SAM" id="Phobius"/>
    </source>
</evidence>
<dbReference type="AlphaFoldDB" id="A0A2Z4G814"/>
<keyword evidence="3" id="KW-1185">Reference proteome</keyword>
<evidence type="ECO:0000313" key="2">
    <source>
        <dbReference type="EMBL" id="AWV97286.1"/>
    </source>
</evidence>
<keyword evidence="1" id="KW-0472">Membrane</keyword>
<protein>
    <submittedName>
        <fullName evidence="2">Uncharacterized protein</fullName>
    </submittedName>
</protein>
<gene>
    <name evidence="2" type="ORF">DJ013_03520</name>
</gene>